<sequence length="149" mass="17107">MKDKELEVKEAMVAFKPTSHICQHLCAFHFYAHDLSRQVEAHHYCSKGEEDGVMFQCIIYDDDAPSAKLIGVEYIISRDTYASLDSEEQKLWHSHAYEVQSGMLYDPKGDSRADLPHMEALMTTYGKTWHTWQVDQGHKVPLGDCMVPE</sequence>
<keyword evidence="3" id="KW-1185">Reference proteome</keyword>
<dbReference type="AlphaFoldDB" id="A0AAV1I067"/>
<comment type="caution">
    <text evidence="2">The sequence shown here is derived from an EMBL/GenBank/DDBJ whole genome shotgun (WGS) entry which is preliminary data.</text>
</comment>
<dbReference type="PANTHER" id="PTHR31360">
    <property type="match status" value="1"/>
</dbReference>
<dbReference type="EMBL" id="CAUYUE010000004">
    <property type="protein sequence ID" value="CAK0769691.1"/>
    <property type="molecule type" value="Genomic_DNA"/>
</dbReference>
<comment type="similarity">
    <text evidence="1">Belongs to the OBAP family.</text>
</comment>
<proteinExistence type="inferred from homology"/>
<gene>
    <name evidence="2" type="ORF">CVIRNUC_003693</name>
</gene>
<reference evidence="2 3" key="1">
    <citation type="submission" date="2023-10" db="EMBL/GenBank/DDBJ databases">
        <authorList>
            <person name="Maclean D."/>
            <person name="Macfadyen A."/>
        </authorList>
    </citation>
    <scope>NUCLEOTIDE SEQUENCE [LARGE SCALE GENOMIC DNA]</scope>
</reference>
<evidence type="ECO:0000256" key="1">
    <source>
        <dbReference type="ARBA" id="ARBA00009740"/>
    </source>
</evidence>
<dbReference type="Pfam" id="PF06884">
    <property type="entry name" value="DUF1264"/>
    <property type="match status" value="1"/>
</dbReference>
<dbReference type="InterPro" id="IPR010686">
    <property type="entry name" value="OBAP-like"/>
</dbReference>
<organism evidence="2 3">
    <name type="scientific">Coccomyxa viridis</name>
    <dbReference type="NCBI Taxonomy" id="1274662"/>
    <lineage>
        <taxon>Eukaryota</taxon>
        <taxon>Viridiplantae</taxon>
        <taxon>Chlorophyta</taxon>
        <taxon>core chlorophytes</taxon>
        <taxon>Trebouxiophyceae</taxon>
        <taxon>Trebouxiophyceae incertae sedis</taxon>
        <taxon>Coccomyxaceae</taxon>
        <taxon>Coccomyxa</taxon>
    </lineage>
</organism>
<evidence type="ECO:0000313" key="2">
    <source>
        <dbReference type="EMBL" id="CAK0769691.1"/>
    </source>
</evidence>
<dbReference type="PANTHER" id="PTHR31360:SF0">
    <property type="entry name" value="OIL BODY-ASSOCIATED PROTEIN 1B"/>
    <property type="match status" value="1"/>
</dbReference>
<evidence type="ECO:0000313" key="3">
    <source>
        <dbReference type="Proteomes" id="UP001314263"/>
    </source>
</evidence>
<dbReference type="Proteomes" id="UP001314263">
    <property type="component" value="Unassembled WGS sequence"/>
</dbReference>
<protein>
    <submittedName>
        <fullName evidence="2">Uncharacterized protein</fullName>
    </submittedName>
</protein>
<accession>A0AAV1I067</accession>
<name>A0AAV1I067_9CHLO</name>